<feature type="transmembrane region" description="Helical" evidence="1">
    <location>
        <begin position="63"/>
        <end position="85"/>
    </location>
</feature>
<name>A0A940WDD1_9ACTN</name>
<evidence type="ECO:0000256" key="1">
    <source>
        <dbReference type="SAM" id="Phobius"/>
    </source>
</evidence>
<feature type="transmembrane region" description="Helical" evidence="1">
    <location>
        <begin position="97"/>
        <end position="116"/>
    </location>
</feature>
<keyword evidence="4" id="KW-1185">Reference proteome</keyword>
<keyword evidence="1" id="KW-0812">Transmembrane</keyword>
<keyword evidence="1" id="KW-1133">Transmembrane helix</keyword>
<comment type="caution">
    <text evidence="3">The sequence shown here is derived from an EMBL/GenBank/DDBJ whole genome shotgun (WGS) entry which is preliminary data.</text>
</comment>
<accession>A0A940WDD1</accession>
<dbReference type="RefSeq" id="WP_210153792.1">
    <property type="nucleotide sequence ID" value="NZ_JAFCNB010000001.1"/>
</dbReference>
<sequence>MNMPRPPSSPAPRGLFTAVAVAWTLLVAATLVALPLALADRLPDPVASHWGPSGEPDGSLPLVASAAVPLAVWVVAAAGGLAAALRRRAFPRAAIRARAAAVLGWGGVFTVGLQIISLGANLDRARWQDASGIGPPLVVVIVLSLAAGALAALAARRGGDDTPPPEAEPPVRPEIGLDPGRRPVWVSSVSAPVLLALGCVMAAAGVLLFAGTLAGQTRRPVEVGLVLAFAGLVVIALSTVSVQAGPEGLRIGFGPLRWPARRVPLDRIERAWVEERSPLDVGGWGYRGLPGRATIMIRGGECLVVAYRSGGRLAISVDDAATGAALLNALLATARP</sequence>
<feature type="transmembrane region" description="Helical" evidence="1">
    <location>
        <begin position="223"/>
        <end position="242"/>
    </location>
</feature>
<feature type="transmembrane region" description="Helical" evidence="1">
    <location>
        <begin position="191"/>
        <end position="211"/>
    </location>
</feature>
<dbReference type="Proteomes" id="UP000674234">
    <property type="component" value="Unassembled WGS sequence"/>
</dbReference>
<gene>
    <name evidence="3" type="ORF">JOL79_01650</name>
</gene>
<evidence type="ECO:0000259" key="2">
    <source>
        <dbReference type="Pfam" id="PF07853"/>
    </source>
</evidence>
<organism evidence="3 4">
    <name type="scientific">Microbispora oryzae</name>
    <dbReference type="NCBI Taxonomy" id="2806554"/>
    <lineage>
        <taxon>Bacteria</taxon>
        <taxon>Bacillati</taxon>
        <taxon>Actinomycetota</taxon>
        <taxon>Actinomycetes</taxon>
        <taxon>Streptosporangiales</taxon>
        <taxon>Streptosporangiaceae</taxon>
        <taxon>Microbispora</taxon>
    </lineage>
</organism>
<dbReference type="EMBL" id="JAFCNB010000001">
    <property type="protein sequence ID" value="MBP2702503.1"/>
    <property type="molecule type" value="Genomic_DNA"/>
</dbReference>
<proteinExistence type="predicted"/>
<reference evidence="3" key="1">
    <citation type="submission" date="2021-02" db="EMBL/GenBank/DDBJ databases">
        <title>Draft genome sequence of Microbispora sp. RL4-1S isolated from rice leaves in Thailand.</title>
        <authorList>
            <person name="Muangham S."/>
            <person name="Duangmal K."/>
        </authorList>
    </citation>
    <scope>NUCLEOTIDE SEQUENCE</scope>
    <source>
        <strain evidence="3">RL4-1S</strain>
    </source>
</reference>
<evidence type="ECO:0000313" key="3">
    <source>
        <dbReference type="EMBL" id="MBP2702503.1"/>
    </source>
</evidence>
<feature type="transmembrane region" description="Helical" evidence="1">
    <location>
        <begin position="136"/>
        <end position="155"/>
    </location>
</feature>
<evidence type="ECO:0000313" key="4">
    <source>
        <dbReference type="Proteomes" id="UP000674234"/>
    </source>
</evidence>
<feature type="domain" description="DUF1648" evidence="2">
    <location>
        <begin position="27"/>
        <end position="69"/>
    </location>
</feature>
<dbReference type="Pfam" id="PF07853">
    <property type="entry name" value="DUF1648"/>
    <property type="match status" value="1"/>
</dbReference>
<dbReference type="AlphaFoldDB" id="A0A940WDD1"/>
<keyword evidence="1" id="KW-0472">Membrane</keyword>
<dbReference type="InterPro" id="IPR012867">
    <property type="entry name" value="DUF1648"/>
</dbReference>
<protein>
    <submittedName>
        <fullName evidence="3">DUF1648 domain-containing protein</fullName>
    </submittedName>
</protein>